<proteinExistence type="predicted"/>
<dbReference type="Proteomes" id="UP000199251">
    <property type="component" value="Unassembled WGS sequence"/>
</dbReference>
<sequence>MISTDQTVEQVCQSILSIATNPKDKVLVAQVTRDAIWTASLPQEVSDWLQRYLED</sequence>
<reference evidence="1 2" key="1">
    <citation type="submission" date="2015-03" db="EMBL/GenBank/DDBJ databases">
        <authorList>
            <person name="Urmite Genomes"/>
        </authorList>
    </citation>
    <scope>NUCLEOTIDE SEQUENCE [LARGE SCALE GENOMIC DNA]</scope>
    <source>
        <strain evidence="1 2">CSUR P1491</strain>
    </source>
</reference>
<name>A0A0E4CMS9_MYCLN</name>
<dbReference type="RefSeq" id="WP_175364400.1">
    <property type="nucleotide sequence ID" value="NZ_CTEE01000001.1"/>
</dbReference>
<organism evidence="1 2">
    <name type="scientific">Mycobacterium lentiflavum</name>
    <dbReference type="NCBI Taxonomy" id="141349"/>
    <lineage>
        <taxon>Bacteria</taxon>
        <taxon>Bacillati</taxon>
        <taxon>Actinomycetota</taxon>
        <taxon>Actinomycetes</taxon>
        <taxon>Mycobacteriales</taxon>
        <taxon>Mycobacteriaceae</taxon>
        <taxon>Mycobacterium</taxon>
        <taxon>Mycobacterium simiae complex</taxon>
    </lineage>
</organism>
<gene>
    <name evidence="1" type="ORF">BN1232_02212</name>
</gene>
<dbReference type="AlphaFoldDB" id="A0A0E4CMS9"/>
<accession>A0A0E4CMS9</accession>
<evidence type="ECO:0000313" key="1">
    <source>
        <dbReference type="EMBL" id="CQD11776.1"/>
    </source>
</evidence>
<dbReference type="EMBL" id="CTEE01000001">
    <property type="protein sequence ID" value="CQD11776.1"/>
    <property type="molecule type" value="Genomic_DNA"/>
</dbReference>
<protein>
    <submittedName>
        <fullName evidence="1">Uncharacterized protein</fullName>
    </submittedName>
</protein>
<evidence type="ECO:0000313" key="2">
    <source>
        <dbReference type="Proteomes" id="UP000199251"/>
    </source>
</evidence>